<dbReference type="GO" id="GO:0003700">
    <property type="term" value="F:DNA-binding transcription factor activity"/>
    <property type="evidence" value="ECO:0007669"/>
    <property type="project" value="InterPro"/>
</dbReference>
<sequence>MCGGAIISDFIEAKRGRPQTADELWSELDPAFAILLGMPNSTSGRFPGRIPGKPKKQLRKDDGIAKKGTRKPRRVRDKSSSPSQADKNNGQDKEKARKNMYRGIRHRPWGKWAAEIRDPHKGVRVWLGTYATAEEAARAYDQAARLIRGDKAKLNFSSSARVGPPPLVLAEKSPKEISTGGGNSPGYYLQPDVYPSEILSMTDSSPMSSSTNSDLKEQISSIESFLELEPEESGPSEMGGGGSGDGVELAGTAALWMLEDIEITHQFHNQYNNHLFY</sequence>
<dbReference type="Pfam" id="PF00847">
    <property type="entry name" value="AP2"/>
    <property type="match status" value="1"/>
</dbReference>
<dbReference type="PANTHER" id="PTHR31190:SF142">
    <property type="entry name" value="ETHYLENE-RESPONSIVE TRANSCRIPTION FACTOR RAP2-3"/>
    <property type="match status" value="1"/>
</dbReference>
<dbReference type="FunFam" id="3.30.730.10:FF:000001">
    <property type="entry name" value="Ethylene-responsive transcription factor 2"/>
    <property type="match status" value="1"/>
</dbReference>
<dbReference type="CDD" id="cd00018">
    <property type="entry name" value="AP2"/>
    <property type="match status" value="1"/>
</dbReference>
<dbReference type="GO" id="GO:0005634">
    <property type="term" value="C:nucleus"/>
    <property type="evidence" value="ECO:0007669"/>
    <property type="project" value="UniProtKB-SubCell"/>
</dbReference>
<keyword evidence="10" id="KW-1185">Reference proteome</keyword>
<dbReference type="GO" id="GO:0003677">
    <property type="term" value="F:DNA binding"/>
    <property type="evidence" value="ECO:0007669"/>
    <property type="project" value="UniProtKB-KW"/>
</dbReference>
<evidence type="ECO:0000256" key="3">
    <source>
        <dbReference type="ARBA" id="ARBA00023125"/>
    </source>
</evidence>
<evidence type="ECO:0000259" key="8">
    <source>
        <dbReference type="PROSITE" id="PS51032"/>
    </source>
</evidence>
<dbReference type="InterPro" id="IPR001471">
    <property type="entry name" value="AP2/ERF_dom"/>
</dbReference>
<dbReference type="PRINTS" id="PR00367">
    <property type="entry name" value="ETHRSPELEMNT"/>
</dbReference>
<dbReference type="InterPro" id="IPR016177">
    <property type="entry name" value="DNA-bd_dom_sf"/>
</dbReference>
<comment type="caution">
    <text evidence="9">The sequence shown here is derived from an EMBL/GenBank/DDBJ whole genome shotgun (WGS) entry which is preliminary data.</text>
</comment>
<proteinExistence type="inferred from homology"/>
<keyword evidence="2" id="KW-0805">Transcription regulation</keyword>
<feature type="region of interest" description="Disordered" evidence="7">
    <location>
        <begin position="39"/>
        <end position="97"/>
    </location>
</feature>
<dbReference type="InterPro" id="IPR036955">
    <property type="entry name" value="AP2/ERF_dom_sf"/>
</dbReference>
<comment type="subcellular location">
    <subcellularLocation>
        <location evidence="1">Nucleus</location>
    </subcellularLocation>
</comment>
<dbReference type="AlphaFoldDB" id="A0AAN7QKU8"/>
<dbReference type="Gene3D" id="3.30.730.10">
    <property type="entry name" value="AP2/ERF domain"/>
    <property type="match status" value="1"/>
</dbReference>
<dbReference type="SMART" id="SM00380">
    <property type="entry name" value="AP2"/>
    <property type="match status" value="1"/>
</dbReference>
<evidence type="ECO:0000256" key="6">
    <source>
        <dbReference type="ARBA" id="ARBA00024343"/>
    </source>
</evidence>
<dbReference type="InterPro" id="IPR044808">
    <property type="entry name" value="ERF_plant"/>
</dbReference>
<evidence type="ECO:0000256" key="1">
    <source>
        <dbReference type="ARBA" id="ARBA00004123"/>
    </source>
</evidence>
<keyword evidence="3" id="KW-0238">DNA-binding</keyword>
<name>A0AAN7QKU8_9MYRT</name>
<feature type="compositionally biased region" description="Basic residues" evidence="7">
    <location>
        <begin position="67"/>
        <end position="76"/>
    </location>
</feature>
<evidence type="ECO:0000313" key="10">
    <source>
        <dbReference type="Proteomes" id="UP001345219"/>
    </source>
</evidence>
<dbReference type="SUPFAM" id="SSF54171">
    <property type="entry name" value="DNA-binding domain"/>
    <property type="match status" value="1"/>
</dbReference>
<evidence type="ECO:0000256" key="2">
    <source>
        <dbReference type="ARBA" id="ARBA00023015"/>
    </source>
</evidence>
<keyword evidence="5" id="KW-0539">Nucleus</keyword>
<reference evidence="9 10" key="1">
    <citation type="journal article" date="2023" name="Hortic Res">
        <title>Pangenome of water caltrop reveals structural variations and asymmetric subgenome divergence after allopolyploidization.</title>
        <authorList>
            <person name="Zhang X."/>
            <person name="Chen Y."/>
            <person name="Wang L."/>
            <person name="Yuan Y."/>
            <person name="Fang M."/>
            <person name="Shi L."/>
            <person name="Lu R."/>
            <person name="Comes H.P."/>
            <person name="Ma Y."/>
            <person name="Chen Y."/>
            <person name="Huang G."/>
            <person name="Zhou Y."/>
            <person name="Zheng Z."/>
            <person name="Qiu Y."/>
        </authorList>
    </citation>
    <scope>NUCLEOTIDE SEQUENCE [LARGE SCALE GENOMIC DNA]</scope>
    <source>
        <tissue evidence="9">Roots</tissue>
    </source>
</reference>
<comment type="similarity">
    <text evidence="6">Belongs to the AP2/ERF transcription factor family. ERF subfamily.</text>
</comment>
<protein>
    <recommendedName>
        <fullName evidence="8">AP2/ERF domain-containing protein</fullName>
    </recommendedName>
</protein>
<organism evidence="9 10">
    <name type="scientific">Trapa incisa</name>
    <dbReference type="NCBI Taxonomy" id="236973"/>
    <lineage>
        <taxon>Eukaryota</taxon>
        <taxon>Viridiplantae</taxon>
        <taxon>Streptophyta</taxon>
        <taxon>Embryophyta</taxon>
        <taxon>Tracheophyta</taxon>
        <taxon>Spermatophyta</taxon>
        <taxon>Magnoliopsida</taxon>
        <taxon>eudicotyledons</taxon>
        <taxon>Gunneridae</taxon>
        <taxon>Pentapetalae</taxon>
        <taxon>rosids</taxon>
        <taxon>malvids</taxon>
        <taxon>Myrtales</taxon>
        <taxon>Lythraceae</taxon>
        <taxon>Trapa</taxon>
    </lineage>
</organism>
<feature type="domain" description="AP2/ERF" evidence="8">
    <location>
        <begin position="100"/>
        <end position="157"/>
    </location>
</feature>
<accession>A0AAN7QKU8</accession>
<dbReference type="PROSITE" id="PS51032">
    <property type="entry name" value="AP2_ERF"/>
    <property type="match status" value="1"/>
</dbReference>
<evidence type="ECO:0000256" key="5">
    <source>
        <dbReference type="ARBA" id="ARBA00023242"/>
    </source>
</evidence>
<keyword evidence="4" id="KW-0804">Transcription</keyword>
<gene>
    <name evidence="9" type="ORF">SAY87_030978</name>
</gene>
<dbReference type="GO" id="GO:0009873">
    <property type="term" value="P:ethylene-activated signaling pathway"/>
    <property type="evidence" value="ECO:0007669"/>
    <property type="project" value="InterPro"/>
</dbReference>
<dbReference type="Proteomes" id="UP001345219">
    <property type="component" value="Chromosome 24"/>
</dbReference>
<evidence type="ECO:0000313" key="9">
    <source>
        <dbReference type="EMBL" id="KAK4770446.1"/>
    </source>
</evidence>
<dbReference type="PANTHER" id="PTHR31190">
    <property type="entry name" value="DNA-BINDING DOMAIN"/>
    <property type="match status" value="1"/>
</dbReference>
<dbReference type="EMBL" id="JAXIOK010000005">
    <property type="protein sequence ID" value="KAK4770446.1"/>
    <property type="molecule type" value="Genomic_DNA"/>
</dbReference>
<evidence type="ECO:0000256" key="4">
    <source>
        <dbReference type="ARBA" id="ARBA00023163"/>
    </source>
</evidence>
<evidence type="ECO:0000256" key="7">
    <source>
        <dbReference type="SAM" id="MobiDB-lite"/>
    </source>
</evidence>